<dbReference type="Pfam" id="PF09991">
    <property type="entry name" value="DUF2232"/>
    <property type="match status" value="1"/>
</dbReference>
<dbReference type="EMBL" id="VSSQ01050545">
    <property type="protein sequence ID" value="MPN04628.1"/>
    <property type="molecule type" value="Genomic_DNA"/>
</dbReference>
<dbReference type="PANTHER" id="PTHR41324:SF1">
    <property type="entry name" value="DUF2232 DOMAIN-CONTAINING PROTEIN"/>
    <property type="match status" value="1"/>
</dbReference>
<feature type="transmembrane region" description="Helical" evidence="1">
    <location>
        <begin position="87"/>
        <end position="112"/>
    </location>
</feature>
<dbReference type="PANTHER" id="PTHR41324">
    <property type="entry name" value="MEMBRANE PROTEIN-RELATED"/>
    <property type="match status" value="1"/>
</dbReference>
<keyword evidence="1" id="KW-0812">Transmembrane</keyword>
<feature type="transmembrane region" description="Helical" evidence="1">
    <location>
        <begin position="168"/>
        <end position="190"/>
    </location>
</feature>
<feature type="transmembrane region" description="Helical" evidence="1">
    <location>
        <begin position="63"/>
        <end position="80"/>
    </location>
</feature>
<comment type="caution">
    <text evidence="2">The sequence shown here is derived from an EMBL/GenBank/DDBJ whole genome shotgun (WGS) entry which is preliminary data.</text>
</comment>
<feature type="transmembrane region" description="Helical" evidence="1">
    <location>
        <begin position="41"/>
        <end position="57"/>
    </location>
</feature>
<protein>
    <recommendedName>
        <fullName evidence="3">DUF2232 domain-containing protein</fullName>
    </recommendedName>
</protein>
<feature type="transmembrane region" description="Helical" evidence="1">
    <location>
        <begin position="278"/>
        <end position="303"/>
    </location>
</feature>
<evidence type="ECO:0000313" key="2">
    <source>
        <dbReference type="EMBL" id="MPN04628.1"/>
    </source>
</evidence>
<keyword evidence="1" id="KW-0472">Membrane</keyword>
<reference evidence="2" key="1">
    <citation type="submission" date="2019-08" db="EMBL/GenBank/DDBJ databases">
        <authorList>
            <person name="Kucharzyk K."/>
            <person name="Murdoch R.W."/>
            <person name="Higgins S."/>
            <person name="Loffler F."/>
        </authorList>
    </citation>
    <scope>NUCLEOTIDE SEQUENCE</scope>
</reference>
<gene>
    <name evidence="2" type="ORF">SDC9_151873</name>
</gene>
<feature type="transmembrane region" description="Helical" evidence="1">
    <location>
        <begin position="211"/>
        <end position="233"/>
    </location>
</feature>
<accession>A0A645ERG1</accession>
<organism evidence="2">
    <name type="scientific">bioreactor metagenome</name>
    <dbReference type="NCBI Taxonomy" id="1076179"/>
    <lineage>
        <taxon>unclassified sequences</taxon>
        <taxon>metagenomes</taxon>
        <taxon>ecological metagenomes</taxon>
    </lineage>
</organism>
<proteinExistence type="predicted"/>
<sequence>MAVFIIVIIIITGYVPVLSYFGTLILPIPIAVLFLRQNFKITISCIVVSTIITALMFNPIVSISSAISYSLVGLTLGYCIKNKKSSYFTIMLLTLACILTTIITAALFLVFVEKTSLVASLKESMNMIIGSFQASAEEIKGYYANMGISSKQLEQMDKSLALINIENMLIFLPSSILAYSFISAYVNYVVSTMILKRLKYEVKEVLHFSEFYVSNLIGALLIGLTCIGIILSGKNVHGAQFFYKAVFAVMGVVFLLNGIAATVYFLRRKRLLSKRVTFLLIFFSFIVGLGYVYFTIGFAEMILDFRRLDPYRMRKV</sequence>
<evidence type="ECO:0000256" key="1">
    <source>
        <dbReference type="SAM" id="Phobius"/>
    </source>
</evidence>
<dbReference type="AlphaFoldDB" id="A0A645ERG1"/>
<dbReference type="InterPro" id="IPR018710">
    <property type="entry name" value="DUF2232"/>
</dbReference>
<feature type="transmembrane region" description="Helical" evidence="1">
    <location>
        <begin position="6"/>
        <end position="34"/>
    </location>
</feature>
<feature type="transmembrane region" description="Helical" evidence="1">
    <location>
        <begin position="245"/>
        <end position="266"/>
    </location>
</feature>
<keyword evidence="1" id="KW-1133">Transmembrane helix</keyword>
<name>A0A645ERG1_9ZZZZ</name>
<evidence type="ECO:0008006" key="3">
    <source>
        <dbReference type="Google" id="ProtNLM"/>
    </source>
</evidence>